<evidence type="ECO:0000256" key="10">
    <source>
        <dbReference type="ARBA" id="ARBA00032013"/>
    </source>
</evidence>
<comment type="similarity">
    <text evidence="2 11">Belongs to the G-protein coupled receptor 1 family.</text>
</comment>
<evidence type="ECO:0000256" key="1">
    <source>
        <dbReference type="ARBA" id="ARBA00004141"/>
    </source>
</evidence>
<dbReference type="PRINTS" id="PR00237">
    <property type="entry name" value="GPCRRHODOPSN"/>
</dbReference>
<comment type="subcellular location">
    <subcellularLocation>
        <location evidence="1">Membrane</location>
        <topology evidence="1">Multi-pass membrane protein</topology>
    </subcellularLocation>
</comment>
<keyword evidence="15" id="KW-1185">Reference proteome</keyword>
<organism evidence="14 15">
    <name type="scientific">Leptobrachium leishanense</name>
    <name type="common">Leishan spiny toad</name>
    <dbReference type="NCBI Taxonomy" id="445787"/>
    <lineage>
        <taxon>Eukaryota</taxon>
        <taxon>Metazoa</taxon>
        <taxon>Chordata</taxon>
        <taxon>Craniata</taxon>
        <taxon>Vertebrata</taxon>
        <taxon>Euteleostomi</taxon>
        <taxon>Amphibia</taxon>
        <taxon>Batrachia</taxon>
        <taxon>Anura</taxon>
        <taxon>Pelobatoidea</taxon>
        <taxon>Megophryidae</taxon>
        <taxon>Leptobrachium</taxon>
    </lineage>
</organism>
<evidence type="ECO:0000256" key="12">
    <source>
        <dbReference type="SAM" id="Phobius"/>
    </source>
</evidence>
<keyword evidence="6 11" id="KW-0297">G-protein coupled receptor</keyword>
<dbReference type="OrthoDB" id="9046662at2759"/>
<evidence type="ECO:0000313" key="14">
    <source>
        <dbReference type="Ensembl" id="ENSLLEP00000034044.1"/>
    </source>
</evidence>
<reference evidence="14" key="2">
    <citation type="submission" date="2025-09" db="UniProtKB">
        <authorList>
            <consortium name="Ensembl"/>
        </authorList>
    </citation>
    <scope>IDENTIFICATION</scope>
</reference>
<dbReference type="PRINTS" id="PR01014">
    <property type="entry name" value="NRPEPTIDEY2R"/>
</dbReference>
<evidence type="ECO:0000256" key="7">
    <source>
        <dbReference type="ARBA" id="ARBA00023136"/>
    </source>
</evidence>
<sequence>MGTLKQINRTEDLIFPGWNSKGMTSLDQNVHGASSILMDSTKLLSVQAILIAAYSLIILLGLLGNSLVIYTIVKYKNMRTVTNFFIANLAVADLMMDSLCLPFTLVYTLMDEWKFGLVLCHLFPYAQAMSVNVSTLTLMVIALDRYWCIVFHLSSRISKKFSFLIITVTWLAAAIFAIPLAVFREYRYEDIPSLNLKFAVCTEKWPSHNSRDATIYSLSMLILQYILPLAVICYAYIRIWFKLKNHISPTPRSNHELRRKNTTKMLVMMVVVFAVCWLPFHIFQLAIDLEWALVFHEYKLLYTIFHVIAMCSTFANPLLYGWMNKNYRNGFLMFFGCKDKLKSSQADGSLRGHSFTFRATTFDGSFRNTGENGQPPTRV</sequence>
<evidence type="ECO:0000259" key="13">
    <source>
        <dbReference type="PROSITE" id="PS50262"/>
    </source>
</evidence>
<dbReference type="Pfam" id="PF00001">
    <property type="entry name" value="7tm_1"/>
    <property type="match status" value="1"/>
</dbReference>
<keyword evidence="9 11" id="KW-0807">Transducer</keyword>
<dbReference type="GO" id="GO:0016020">
    <property type="term" value="C:membrane"/>
    <property type="evidence" value="ECO:0007669"/>
    <property type="project" value="UniProtKB-SubCell"/>
</dbReference>
<feature type="transmembrane region" description="Helical" evidence="12">
    <location>
        <begin position="300"/>
        <end position="323"/>
    </location>
</feature>
<keyword evidence="5 12" id="KW-1133">Transmembrane helix</keyword>
<accession>A0A8C5WFA7</accession>
<feature type="transmembrane region" description="Helical" evidence="12">
    <location>
        <begin position="85"/>
        <end position="110"/>
    </location>
</feature>
<dbReference type="AlphaFoldDB" id="A0A8C5WFA7"/>
<evidence type="ECO:0000256" key="6">
    <source>
        <dbReference type="ARBA" id="ARBA00023040"/>
    </source>
</evidence>
<dbReference type="InterPro" id="IPR000611">
    <property type="entry name" value="NPY_rcpt"/>
</dbReference>
<feature type="transmembrane region" description="Helical" evidence="12">
    <location>
        <begin position="262"/>
        <end position="280"/>
    </location>
</feature>
<dbReference type="PANTHER" id="PTHR24235:SF22">
    <property type="entry name" value="NEUROPEPTIDE Y RECEPTOR TYPE 2"/>
    <property type="match status" value="1"/>
</dbReference>
<evidence type="ECO:0000256" key="8">
    <source>
        <dbReference type="ARBA" id="ARBA00023170"/>
    </source>
</evidence>
<dbReference type="GeneTree" id="ENSGT00940000155973"/>
<dbReference type="PRINTS" id="PR01012">
    <property type="entry name" value="NRPEPTIDEYR"/>
</dbReference>
<reference evidence="14" key="1">
    <citation type="submission" date="2025-08" db="UniProtKB">
        <authorList>
            <consortium name="Ensembl"/>
        </authorList>
    </citation>
    <scope>IDENTIFICATION</scope>
</reference>
<name>A0A8C5WFA7_9ANUR</name>
<keyword evidence="7 12" id="KW-0472">Membrane</keyword>
<dbReference type="InterPro" id="IPR000276">
    <property type="entry name" value="GPCR_Rhodpsn"/>
</dbReference>
<dbReference type="Gene3D" id="1.20.1070.10">
    <property type="entry name" value="Rhodopsin 7-helix transmembrane proteins"/>
    <property type="match status" value="1"/>
</dbReference>
<feature type="transmembrane region" description="Helical" evidence="12">
    <location>
        <begin position="48"/>
        <end position="73"/>
    </location>
</feature>
<protein>
    <recommendedName>
        <fullName evidence="3">Neuropeptide Y receptor type 2</fullName>
    </recommendedName>
    <alternativeName>
        <fullName evidence="10">NPY-Y2 receptor</fullName>
    </alternativeName>
</protein>
<dbReference type="PROSITE" id="PS00237">
    <property type="entry name" value="G_PROTEIN_RECEP_F1_1"/>
    <property type="match status" value="1"/>
</dbReference>
<dbReference type="Proteomes" id="UP000694569">
    <property type="component" value="Unplaced"/>
</dbReference>
<evidence type="ECO:0000256" key="5">
    <source>
        <dbReference type="ARBA" id="ARBA00022989"/>
    </source>
</evidence>
<dbReference type="GO" id="GO:0004983">
    <property type="term" value="F:neuropeptide Y receptor activity"/>
    <property type="evidence" value="ECO:0007669"/>
    <property type="project" value="InterPro"/>
</dbReference>
<evidence type="ECO:0000256" key="3">
    <source>
        <dbReference type="ARBA" id="ARBA00019472"/>
    </source>
</evidence>
<evidence type="ECO:0000256" key="11">
    <source>
        <dbReference type="RuleBase" id="RU000688"/>
    </source>
</evidence>
<evidence type="ECO:0000313" key="15">
    <source>
        <dbReference type="Proteomes" id="UP000694569"/>
    </source>
</evidence>
<feature type="domain" description="G-protein coupled receptors family 1 profile" evidence="13">
    <location>
        <begin position="64"/>
        <end position="320"/>
    </location>
</feature>
<evidence type="ECO:0000256" key="9">
    <source>
        <dbReference type="ARBA" id="ARBA00023224"/>
    </source>
</evidence>
<dbReference type="SMART" id="SM01381">
    <property type="entry name" value="7TM_GPCR_Srsx"/>
    <property type="match status" value="1"/>
</dbReference>
<evidence type="ECO:0000256" key="2">
    <source>
        <dbReference type="ARBA" id="ARBA00010663"/>
    </source>
</evidence>
<evidence type="ECO:0000256" key="4">
    <source>
        <dbReference type="ARBA" id="ARBA00022692"/>
    </source>
</evidence>
<dbReference type="Ensembl" id="ENSLLET00000035340.1">
    <property type="protein sequence ID" value="ENSLLEP00000034044.1"/>
    <property type="gene ID" value="ENSLLEG00000021532.1"/>
</dbReference>
<keyword evidence="4 11" id="KW-0812">Transmembrane</keyword>
<dbReference type="PANTHER" id="PTHR24235">
    <property type="entry name" value="NEUROPEPTIDE Y RECEPTOR"/>
    <property type="match status" value="1"/>
</dbReference>
<feature type="transmembrane region" description="Helical" evidence="12">
    <location>
        <begin position="163"/>
        <end position="183"/>
    </location>
</feature>
<proteinExistence type="inferred from homology"/>
<keyword evidence="8 11" id="KW-0675">Receptor</keyword>
<dbReference type="SUPFAM" id="SSF81321">
    <property type="entry name" value="Family A G protein-coupled receptor-like"/>
    <property type="match status" value="1"/>
</dbReference>
<dbReference type="PROSITE" id="PS50262">
    <property type="entry name" value="G_PROTEIN_RECEP_F1_2"/>
    <property type="match status" value="1"/>
</dbReference>
<feature type="transmembrane region" description="Helical" evidence="12">
    <location>
        <begin position="122"/>
        <end position="143"/>
    </location>
</feature>
<dbReference type="InterPro" id="IPR017452">
    <property type="entry name" value="GPCR_Rhodpsn_7TM"/>
</dbReference>
<dbReference type="InterPro" id="IPR001358">
    <property type="entry name" value="NPY2_rcpt"/>
</dbReference>
<feature type="transmembrane region" description="Helical" evidence="12">
    <location>
        <begin position="215"/>
        <end position="241"/>
    </location>
</feature>